<dbReference type="Proteomes" id="UP000199729">
    <property type="component" value="Chromosome"/>
</dbReference>
<keyword evidence="2" id="KW-1185">Reference proteome</keyword>
<sequence length="271" mass="27031">MSRSVTATTAARTAYEGSVITRAMERAGNNPHLKGHIQEVMVKDLRNLGNVFNGRTTELTRSTTARAVDLVTKEGGKVVERLQVKDVVSSSGVNKIVKQVAEGKYRTVKLVGSPETAERVNAALAKAGQTKRMVSSGVSTDTTTRLAQQAGATGSGSLGSAIGNAAKSGGAAGAMVGAGIEAVRSVTDWADGRCDGVEALGSVAKAGAKGYVTGAASSAAATAGGAMVASGLATVGAGAGLTAVATVAAPVMAAVAVGYVVSEVFDALFDW</sequence>
<dbReference type="KEGG" id="vff:VITFI_CDS2122"/>
<reference evidence="1 2" key="1">
    <citation type="submission" date="2017-07" db="EMBL/GenBank/DDBJ databases">
        <title>Complete Genome Sequence of the cosmetic ferment Vitreoscilla filiformis (ATCC15551).</title>
        <authorList>
            <person name="Contreras S."/>
            <person name="Sagory-Zalkind P."/>
            <person name="Blanquart H."/>
            <person name="Iltis A."/>
            <person name="Morand S.C."/>
        </authorList>
    </citation>
    <scope>NUCLEOTIDE SEQUENCE [LARGE SCALE GENOMIC DNA]</scope>
    <source>
        <strain evidence="1 2">ATCC 15551</strain>
    </source>
</reference>
<dbReference type="EMBL" id="CP022423">
    <property type="protein sequence ID" value="ASM77900.1"/>
    <property type="molecule type" value="Genomic_DNA"/>
</dbReference>
<dbReference type="RefSeq" id="WP_089416917.1">
    <property type="nucleotide sequence ID" value="NZ_CP022423.1"/>
</dbReference>
<accession>A0A221KGG2</accession>
<gene>
    <name evidence="1" type="ORF">VITFI_CDS2122</name>
</gene>
<evidence type="ECO:0000313" key="2">
    <source>
        <dbReference type="Proteomes" id="UP000199729"/>
    </source>
</evidence>
<evidence type="ECO:0000313" key="1">
    <source>
        <dbReference type="EMBL" id="ASM77900.1"/>
    </source>
</evidence>
<proteinExistence type="predicted"/>
<organism evidence="1 2">
    <name type="scientific">Vitreoscilla filiformis</name>
    <dbReference type="NCBI Taxonomy" id="63"/>
    <lineage>
        <taxon>Bacteria</taxon>
        <taxon>Pseudomonadati</taxon>
        <taxon>Pseudomonadota</taxon>
        <taxon>Betaproteobacteria</taxon>
        <taxon>Neisseriales</taxon>
        <taxon>Neisseriaceae</taxon>
        <taxon>Vitreoscilla</taxon>
    </lineage>
</organism>
<name>A0A221KGG2_VITFI</name>
<dbReference type="OrthoDB" id="9182385at2"/>
<dbReference type="AlphaFoldDB" id="A0A221KGG2"/>
<protein>
    <submittedName>
        <fullName evidence="1">Uncharacterized protein</fullName>
    </submittedName>
</protein>